<proteinExistence type="predicted"/>
<evidence type="ECO:0000256" key="2">
    <source>
        <dbReference type="SAM" id="Phobius"/>
    </source>
</evidence>
<keyword evidence="2" id="KW-0472">Membrane</keyword>
<accession>A0A1I7XIS5</accession>
<evidence type="ECO:0000313" key="3">
    <source>
        <dbReference type="Proteomes" id="UP000095283"/>
    </source>
</evidence>
<keyword evidence="2" id="KW-1133">Transmembrane helix</keyword>
<organism evidence="3 4">
    <name type="scientific">Heterorhabditis bacteriophora</name>
    <name type="common">Entomopathogenic nematode worm</name>
    <dbReference type="NCBI Taxonomy" id="37862"/>
    <lineage>
        <taxon>Eukaryota</taxon>
        <taxon>Metazoa</taxon>
        <taxon>Ecdysozoa</taxon>
        <taxon>Nematoda</taxon>
        <taxon>Chromadorea</taxon>
        <taxon>Rhabditida</taxon>
        <taxon>Rhabditina</taxon>
        <taxon>Rhabditomorpha</taxon>
        <taxon>Strongyloidea</taxon>
        <taxon>Heterorhabditidae</taxon>
        <taxon>Heterorhabditis</taxon>
    </lineage>
</organism>
<evidence type="ECO:0000313" key="4">
    <source>
        <dbReference type="WBParaSite" id="Hba_17398"/>
    </source>
</evidence>
<feature type="compositionally biased region" description="Basic and acidic residues" evidence="1">
    <location>
        <begin position="1"/>
        <end position="15"/>
    </location>
</feature>
<sequence>MRTLQREKGTNDSKDPLMTPQQNRKTGIIKEYKYEDVPVLSTRLSVTKSKMIKDFLLPLVFAGIIAVMNAQFYTERSGYAKPYGEYGGYNRGGYDFYRTGLGSGYPSQHSQNNYHGGYSPQGYYNGPYSRSVYPSNAHFIGRYPVGGHYGGGYPTTYLE</sequence>
<keyword evidence="3" id="KW-1185">Reference proteome</keyword>
<feature type="region of interest" description="Disordered" evidence="1">
    <location>
        <begin position="1"/>
        <end position="22"/>
    </location>
</feature>
<dbReference type="AlphaFoldDB" id="A0A1I7XIS5"/>
<keyword evidence="2" id="KW-0812">Transmembrane</keyword>
<reference evidence="4" key="1">
    <citation type="submission" date="2016-11" db="UniProtKB">
        <authorList>
            <consortium name="WormBaseParasite"/>
        </authorList>
    </citation>
    <scope>IDENTIFICATION</scope>
</reference>
<protein>
    <submittedName>
        <fullName evidence="4">Uncharacterized protein</fullName>
    </submittedName>
</protein>
<name>A0A1I7XIS5_HETBA</name>
<dbReference type="WBParaSite" id="Hba_17398">
    <property type="protein sequence ID" value="Hba_17398"/>
    <property type="gene ID" value="Hba_17398"/>
</dbReference>
<feature type="transmembrane region" description="Helical" evidence="2">
    <location>
        <begin position="55"/>
        <end position="73"/>
    </location>
</feature>
<evidence type="ECO:0000256" key="1">
    <source>
        <dbReference type="SAM" id="MobiDB-lite"/>
    </source>
</evidence>
<dbReference type="Proteomes" id="UP000095283">
    <property type="component" value="Unplaced"/>
</dbReference>